<dbReference type="STRING" id="151549.A0A4C1SKU2"/>
<keyword evidence="9" id="KW-1185">Reference proteome</keyword>
<evidence type="ECO:0000313" key="8">
    <source>
        <dbReference type="EMBL" id="GBP02594.1"/>
    </source>
</evidence>
<dbReference type="GO" id="GO:0043138">
    <property type="term" value="F:3'-5' DNA helicase activity"/>
    <property type="evidence" value="ECO:0007669"/>
    <property type="project" value="TreeGrafter"/>
</dbReference>
<dbReference type="GO" id="GO:0003677">
    <property type="term" value="F:DNA binding"/>
    <property type="evidence" value="ECO:0007669"/>
    <property type="project" value="InterPro"/>
</dbReference>
<dbReference type="GO" id="GO:0016787">
    <property type="term" value="F:hydrolase activity"/>
    <property type="evidence" value="ECO:0007669"/>
    <property type="project" value="UniProtKB-UniRule"/>
</dbReference>
<dbReference type="PROSITE" id="PS51198">
    <property type="entry name" value="UVRD_HELICASE_ATP_BIND"/>
    <property type="match status" value="1"/>
</dbReference>
<evidence type="ECO:0000256" key="1">
    <source>
        <dbReference type="ARBA" id="ARBA00022741"/>
    </source>
</evidence>
<dbReference type="EMBL" id="BGZK01007160">
    <property type="protein sequence ID" value="GBP02594.1"/>
    <property type="molecule type" value="Genomic_DNA"/>
</dbReference>
<evidence type="ECO:0000256" key="6">
    <source>
        <dbReference type="SAM" id="MobiDB-lite"/>
    </source>
</evidence>
<comment type="caution">
    <text evidence="8">The sequence shown here is derived from an EMBL/GenBank/DDBJ whole genome shotgun (WGS) entry which is preliminary data.</text>
</comment>
<organism evidence="8 9">
    <name type="scientific">Eumeta variegata</name>
    <name type="common">Bagworm moth</name>
    <name type="synonym">Eumeta japonica</name>
    <dbReference type="NCBI Taxonomy" id="151549"/>
    <lineage>
        <taxon>Eukaryota</taxon>
        <taxon>Metazoa</taxon>
        <taxon>Ecdysozoa</taxon>
        <taxon>Arthropoda</taxon>
        <taxon>Hexapoda</taxon>
        <taxon>Insecta</taxon>
        <taxon>Pterygota</taxon>
        <taxon>Neoptera</taxon>
        <taxon>Endopterygota</taxon>
        <taxon>Lepidoptera</taxon>
        <taxon>Glossata</taxon>
        <taxon>Ditrysia</taxon>
        <taxon>Tineoidea</taxon>
        <taxon>Psychidae</taxon>
        <taxon>Oiketicinae</taxon>
        <taxon>Eumeta</taxon>
    </lineage>
</organism>
<evidence type="ECO:0000259" key="7">
    <source>
        <dbReference type="PROSITE" id="PS51198"/>
    </source>
</evidence>
<reference evidence="8 9" key="1">
    <citation type="journal article" date="2019" name="Commun. Biol.">
        <title>The bagworm genome reveals a unique fibroin gene that provides high tensile strength.</title>
        <authorList>
            <person name="Kono N."/>
            <person name="Nakamura H."/>
            <person name="Ohtoshi R."/>
            <person name="Tomita M."/>
            <person name="Numata K."/>
            <person name="Arakawa K."/>
        </authorList>
    </citation>
    <scope>NUCLEOTIDE SEQUENCE [LARGE SCALE GENOMIC DNA]</scope>
</reference>
<dbReference type="Proteomes" id="UP000299102">
    <property type="component" value="Unassembled WGS sequence"/>
</dbReference>
<evidence type="ECO:0000256" key="5">
    <source>
        <dbReference type="PROSITE-ProRule" id="PRU00560"/>
    </source>
</evidence>
<dbReference type="InterPro" id="IPR014016">
    <property type="entry name" value="UvrD-like_ATP-bd"/>
</dbReference>
<dbReference type="GO" id="GO:0005524">
    <property type="term" value="F:ATP binding"/>
    <property type="evidence" value="ECO:0007669"/>
    <property type="project" value="UniProtKB-UniRule"/>
</dbReference>
<dbReference type="OrthoDB" id="6729494at2759"/>
<feature type="region of interest" description="Disordered" evidence="6">
    <location>
        <begin position="640"/>
        <end position="730"/>
    </location>
</feature>
<keyword evidence="3 5" id="KW-0347">Helicase</keyword>
<evidence type="ECO:0000256" key="3">
    <source>
        <dbReference type="ARBA" id="ARBA00022806"/>
    </source>
</evidence>
<dbReference type="Gene3D" id="3.40.50.300">
    <property type="entry name" value="P-loop containing nucleotide triphosphate hydrolases"/>
    <property type="match status" value="2"/>
</dbReference>
<dbReference type="InterPro" id="IPR027417">
    <property type="entry name" value="P-loop_NTPase"/>
</dbReference>
<keyword evidence="1 5" id="KW-0547">Nucleotide-binding</keyword>
<evidence type="ECO:0000256" key="4">
    <source>
        <dbReference type="ARBA" id="ARBA00022840"/>
    </source>
</evidence>
<sequence length="790" mass="86127">MADDPVSALLPTDEQRAVIEHGLNGSTLVVAGAGSGKTETMANRVVWLIANGLVDPGAILGLTFTRKAAGELGERIVRRLTRFLDRVTDAADGGALSELQRARADHLASALEDGLVQPEVSTYNAFASSVVQEFGVARRRCLGDGRRCRRRVASRARVIDLDHAVSDHLTSLDRVDAVVAEFARVIDLPYSEAQATGRGGKPYKAVADAVEAHRETPLISRLAREFAAAKERNGVVEFSDQVRLAMRTLEHSRDARTTVRRRHRVVLLDEVQDTSVGQTRLLASLFSGSSVMAVGDPHQSIYGWRGASSDNLRRFHASFAPASERSGSTLTLSTSWRNPAGILAAANVVAAPLIADAAVPVEQLRAAPHTGDGLVDWKYPETVTEEFSAVAEWVATGERADSATRSTAHRCGALPQSTAHARRCRRTRTLRCLWYAEAGSELIRLLAGPRFRIGVADLDGLRRCATWFSERDASHQRLTEADLAERPVLSDADQRVTLLDALEEIADMRDLDHRSLTAISAVGRERLRDAGRMLRRLRRSVGAGIPELIRAVEHELRLDIELDAHERSGHDGSAVARANLDAFTDLVQRFLTIDQHGTLASVLAWLERATEDDEPAEHVPEPEPGTVDLITVHGSADSSGIRGAAADGHGEFPGPSREGRGWLRPGQLPDELRGDASGRPELLAHRRDAARPASRHQRIHRRARRGRRVRPRISRRARRASRGGGAPPRLRRHHALGGRAAAQRFLLGRSAEAARPLDIPARTLMLPGSSAGYRRRVAAKPTPVTGRSAR</sequence>
<dbReference type="SUPFAM" id="SSF52540">
    <property type="entry name" value="P-loop containing nucleoside triphosphate hydrolases"/>
    <property type="match status" value="1"/>
</dbReference>
<dbReference type="GO" id="GO:0033202">
    <property type="term" value="C:DNA helicase complex"/>
    <property type="evidence" value="ECO:0007669"/>
    <property type="project" value="TreeGrafter"/>
</dbReference>
<feature type="compositionally biased region" description="Basic and acidic residues" evidence="6">
    <location>
        <begin position="670"/>
        <end position="690"/>
    </location>
</feature>
<dbReference type="Pfam" id="PF00580">
    <property type="entry name" value="UvrD-helicase"/>
    <property type="match status" value="1"/>
</dbReference>
<dbReference type="GO" id="GO:0000725">
    <property type="term" value="P:recombinational repair"/>
    <property type="evidence" value="ECO:0007669"/>
    <property type="project" value="TreeGrafter"/>
</dbReference>
<keyword evidence="2 5" id="KW-0378">Hydrolase</keyword>
<evidence type="ECO:0000256" key="2">
    <source>
        <dbReference type="ARBA" id="ARBA00022801"/>
    </source>
</evidence>
<dbReference type="InterPro" id="IPR000212">
    <property type="entry name" value="DNA_helicase_UvrD/REP"/>
</dbReference>
<accession>A0A4C1SKU2</accession>
<feature type="binding site" evidence="5">
    <location>
        <begin position="31"/>
        <end position="38"/>
    </location>
    <ligand>
        <name>ATP</name>
        <dbReference type="ChEBI" id="CHEBI:30616"/>
    </ligand>
</feature>
<dbReference type="AlphaFoldDB" id="A0A4C1SKU2"/>
<proteinExistence type="predicted"/>
<dbReference type="PANTHER" id="PTHR11070:SF55">
    <property type="entry name" value="DNA 3'-5' HELICASE"/>
    <property type="match status" value="1"/>
</dbReference>
<feature type="compositionally biased region" description="Basic residues" evidence="6">
    <location>
        <begin position="693"/>
        <end position="721"/>
    </location>
</feature>
<dbReference type="PANTHER" id="PTHR11070">
    <property type="entry name" value="UVRD / RECB / PCRA DNA HELICASE FAMILY MEMBER"/>
    <property type="match status" value="1"/>
</dbReference>
<protein>
    <submittedName>
        <fullName evidence="8">Probable DNA helicase II homolog</fullName>
    </submittedName>
</protein>
<keyword evidence="4 5" id="KW-0067">ATP-binding</keyword>
<evidence type="ECO:0000313" key="9">
    <source>
        <dbReference type="Proteomes" id="UP000299102"/>
    </source>
</evidence>
<name>A0A4C1SKU2_EUMVA</name>
<feature type="domain" description="UvrD-like helicase ATP-binding" evidence="7">
    <location>
        <begin position="10"/>
        <end position="339"/>
    </location>
</feature>
<dbReference type="Gene3D" id="1.10.486.10">
    <property type="entry name" value="PCRA, domain 4"/>
    <property type="match status" value="1"/>
</dbReference>
<dbReference type="GO" id="GO:0005829">
    <property type="term" value="C:cytosol"/>
    <property type="evidence" value="ECO:0007669"/>
    <property type="project" value="TreeGrafter"/>
</dbReference>
<gene>
    <name evidence="8" type="primary">uvrD</name>
    <name evidence="8" type="ORF">EVAR_73238_1</name>
</gene>
<dbReference type="CDD" id="cd17932">
    <property type="entry name" value="DEXQc_UvrD"/>
    <property type="match status" value="1"/>
</dbReference>